<dbReference type="SMART" id="SM00382">
    <property type="entry name" value="AAA"/>
    <property type="match status" value="1"/>
</dbReference>
<keyword evidence="3" id="KW-0547">Nucleotide-binding</keyword>
<evidence type="ECO:0000259" key="8">
    <source>
        <dbReference type="PROSITE" id="PS50893"/>
    </source>
</evidence>
<dbReference type="GO" id="GO:0034775">
    <property type="term" value="P:glutathione transmembrane transport"/>
    <property type="evidence" value="ECO:0007669"/>
    <property type="project" value="InterPro"/>
</dbReference>
<reference evidence="10 11" key="1">
    <citation type="submission" date="2018-02" db="EMBL/GenBank/DDBJ databases">
        <title>Complete genome of the streamlined marine actinobacterium Pontimonas salivibrio CL-TW6 adapted to coastal planktonic lifestype.</title>
        <authorList>
            <person name="Cho B.C."/>
            <person name="Hardies S.C."/>
            <person name="Jang G.I."/>
            <person name="Hwang C.Y."/>
        </authorList>
    </citation>
    <scope>NUCLEOTIDE SEQUENCE [LARGE SCALE GENOMIC DNA]</scope>
    <source>
        <strain evidence="10 11">CL-TW6</strain>
    </source>
</reference>
<dbReference type="PANTHER" id="PTHR24221:SF653">
    <property type="entry name" value="TRANSPORT ATP-BINDING PROTEIN CYDC"/>
    <property type="match status" value="1"/>
</dbReference>
<dbReference type="AlphaFoldDB" id="A0A2L2BQ33"/>
<dbReference type="InterPro" id="IPR014223">
    <property type="entry name" value="ABC_CydC/D"/>
</dbReference>
<dbReference type="InterPro" id="IPR017871">
    <property type="entry name" value="ABC_transporter-like_CS"/>
</dbReference>
<keyword evidence="5 7" id="KW-1133">Transmembrane helix</keyword>
<dbReference type="KEGG" id="psai:C3B54_11790"/>
<dbReference type="GO" id="GO:0140359">
    <property type="term" value="F:ABC-type transporter activity"/>
    <property type="evidence" value="ECO:0007669"/>
    <property type="project" value="InterPro"/>
</dbReference>
<evidence type="ECO:0000256" key="1">
    <source>
        <dbReference type="ARBA" id="ARBA00004651"/>
    </source>
</evidence>
<dbReference type="Gene3D" id="1.20.1560.10">
    <property type="entry name" value="ABC transporter type 1, transmembrane domain"/>
    <property type="match status" value="1"/>
</dbReference>
<evidence type="ECO:0000256" key="7">
    <source>
        <dbReference type="SAM" id="Phobius"/>
    </source>
</evidence>
<dbReference type="GO" id="GO:0034040">
    <property type="term" value="F:ATPase-coupled lipid transmembrane transporter activity"/>
    <property type="evidence" value="ECO:0007669"/>
    <property type="project" value="TreeGrafter"/>
</dbReference>
<dbReference type="InterPro" id="IPR036640">
    <property type="entry name" value="ABC1_TM_sf"/>
</dbReference>
<name>A0A2L2BQ33_9MICO</name>
<dbReference type="InterPro" id="IPR039421">
    <property type="entry name" value="Type_1_exporter"/>
</dbReference>
<keyword evidence="11" id="KW-1185">Reference proteome</keyword>
<feature type="domain" description="ABC transmembrane type-1" evidence="9">
    <location>
        <begin position="19"/>
        <end position="300"/>
    </location>
</feature>
<dbReference type="GO" id="GO:0045454">
    <property type="term" value="P:cell redox homeostasis"/>
    <property type="evidence" value="ECO:0007669"/>
    <property type="project" value="InterPro"/>
</dbReference>
<comment type="subcellular location">
    <subcellularLocation>
        <location evidence="1">Cell membrane</location>
        <topology evidence="1">Multi-pass membrane protein</topology>
    </subcellularLocation>
</comment>
<dbReference type="GO" id="GO:0016887">
    <property type="term" value="F:ATP hydrolysis activity"/>
    <property type="evidence" value="ECO:0007669"/>
    <property type="project" value="InterPro"/>
</dbReference>
<evidence type="ECO:0000256" key="3">
    <source>
        <dbReference type="ARBA" id="ARBA00022741"/>
    </source>
</evidence>
<dbReference type="Pfam" id="PF00005">
    <property type="entry name" value="ABC_tran"/>
    <property type="match status" value="1"/>
</dbReference>
<evidence type="ECO:0000313" key="10">
    <source>
        <dbReference type="EMBL" id="AVG23769.1"/>
    </source>
</evidence>
<dbReference type="GO" id="GO:0005886">
    <property type="term" value="C:plasma membrane"/>
    <property type="evidence" value="ECO:0007669"/>
    <property type="project" value="UniProtKB-SubCell"/>
</dbReference>
<evidence type="ECO:0000313" key="11">
    <source>
        <dbReference type="Proteomes" id="UP000243077"/>
    </source>
</evidence>
<dbReference type="InterPro" id="IPR027417">
    <property type="entry name" value="P-loop_NTPase"/>
</dbReference>
<dbReference type="SUPFAM" id="SSF52540">
    <property type="entry name" value="P-loop containing nucleoside triphosphate hydrolases"/>
    <property type="match status" value="1"/>
</dbReference>
<feature type="transmembrane region" description="Helical" evidence="7">
    <location>
        <begin position="239"/>
        <end position="261"/>
    </location>
</feature>
<protein>
    <submittedName>
        <fullName evidence="10">Thiol reductant ABC exporter CydC subunit</fullName>
    </submittedName>
</protein>
<sequence length="556" mass="60570">MPRTVASRALPRRVAMVQAVALGSLAQGAQVALLATSAWLITRAAEQPPILYLTLAIVAVRAFALSRAVFRYLERLHAHHHAFVALEELRVWLYRRLVPLAPAGLWRRGRGDVLTTLGADVDTLQDYPLRVIQPVASAVTVVVLSVGALAVVDYRASALLAAMLILAGVLSIWWQRLVSARADRDVAPARAELADWLMDTIQRRAVLVAFDADEHYYRRARELDDSLRRVERRAAWGQSLIGGAFIVFAGLAVVGVVLIVSPRVAEGGLSGPLFALLVLTPLALFEVFQAIPQAVSAWRRVSSSAERIAQLAPEDHPAGIPVESEDDAEDGPNLAVESLRWDNFAAHWPTQMSSPFAPVTLQARAGERVLIEGPSGVGKSTLASAMVGFIDYTGHCQIDGVELSSMSLAERRRHIVLIEQRPHLFDTSIRHNLSFAAPDADDEELWDVLERVGLLEWVKHRGGLDSLVGESGALVSGGQAQRIALARAFLAKAPIIVLDEPTANVDRAMADALMDDLLTSVGHGPQRIALIISHVPVRDELISRRYLLRDSTAELD</sequence>
<dbReference type="InterPro" id="IPR003439">
    <property type="entry name" value="ABC_transporter-like_ATP-bd"/>
</dbReference>
<feature type="transmembrane region" description="Helical" evidence="7">
    <location>
        <begin position="131"/>
        <end position="150"/>
    </location>
</feature>
<keyword evidence="4" id="KW-0067">ATP-binding</keyword>
<evidence type="ECO:0000256" key="4">
    <source>
        <dbReference type="ARBA" id="ARBA00022840"/>
    </source>
</evidence>
<dbReference type="PROSITE" id="PS00211">
    <property type="entry name" value="ABC_TRANSPORTER_1"/>
    <property type="match status" value="1"/>
</dbReference>
<feature type="transmembrane region" description="Helical" evidence="7">
    <location>
        <begin position="50"/>
        <end position="70"/>
    </location>
</feature>
<evidence type="ECO:0000259" key="9">
    <source>
        <dbReference type="PROSITE" id="PS50929"/>
    </source>
</evidence>
<dbReference type="PROSITE" id="PS50929">
    <property type="entry name" value="ABC_TM1F"/>
    <property type="match status" value="1"/>
</dbReference>
<dbReference type="InterPro" id="IPR011527">
    <property type="entry name" value="ABC1_TM_dom"/>
</dbReference>
<dbReference type="Gene3D" id="3.40.50.300">
    <property type="entry name" value="P-loop containing nucleotide triphosphate hydrolases"/>
    <property type="match status" value="1"/>
</dbReference>
<dbReference type="Proteomes" id="UP000243077">
    <property type="component" value="Chromosome"/>
</dbReference>
<dbReference type="SUPFAM" id="SSF90123">
    <property type="entry name" value="ABC transporter transmembrane region"/>
    <property type="match status" value="1"/>
</dbReference>
<dbReference type="InterPro" id="IPR003593">
    <property type="entry name" value="AAA+_ATPase"/>
</dbReference>
<organism evidence="10 11">
    <name type="scientific">Pontimonas salivibrio</name>
    <dbReference type="NCBI Taxonomy" id="1159327"/>
    <lineage>
        <taxon>Bacteria</taxon>
        <taxon>Bacillati</taxon>
        <taxon>Actinomycetota</taxon>
        <taxon>Actinomycetes</taxon>
        <taxon>Micrococcales</taxon>
        <taxon>Microbacteriaceae</taxon>
        <taxon>Pontimonas</taxon>
    </lineage>
</organism>
<keyword evidence="2 7" id="KW-0812">Transmembrane</keyword>
<dbReference type="GO" id="GO:0005524">
    <property type="term" value="F:ATP binding"/>
    <property type="evidence" value="ECO:0007669"/>
    <property type="project" value="UniProtKB-KW"/>
</dbReference>
<dbReference type="PROSITE" id="PS50893">
    <property type="entry name" value="ABC_TRANSPORTER_2"/>
    <property type="match status" value="1"/>
</dbReference>
<keyword evidence="6 7" id="KW-0472">Membrane</keyword>
<gene>
    <name evidence="10" type="ORF">C3B54_11790</name>
</gene>
<feature type="domain" description="ABC transporter" evidence="8">
    <location>
        <begin position="339"/>
        <end position="555"/>
    </location>
</feature>
<dbReference type="NCBIfam" id="TIGR02868">
    <property type="entry name" value="CydC"/>
    <property type="match status" value="1"/>
</dbReference>
<evidence type="ECO:0000256" key="5">
    <source>
        <dbReference type="ARBA" id="ARBA00022989"/>
    </source>
</evidence>
<accession>A0A2L2BQ33</accession>
<evidence type="ECO:0000256" key="6">
    <source>
        <dbReference type="ARBA" id="ARBA00023136"/>
    </source>
</evidence>
<dbReference type="EMBL" id="CP026923">
    <property type="protein sequence ID" value="AVG23769.1"/>
    <property type="molecule type" value="Genomic_DNA"/>
</dbReference>
<dbReference type="PANTHER" id="PTHR24221">
    <property type="entry name" value="ATP-BINDING CASSETTE SUB-FAMILY B"/>
    <property type="match status" value="1"/>
</dbReference>
<feature type="transmembrane region" description="Helical" evidence="7">
    <location>
        <begin position="156"/>
        <end position="174"/>
    </location>
</feature>
<proteinExistence type="predicted"/>
<dbReference type="RefSeq" id="WP_104913334.1">
    <property type="nucleotide sequence ID" value="NZ_CP026923.1"/>
</dbReference>
<evidence type="ECO:0000256" key="2">
    <source>
        <dbReference type="ARBA" id="ARBA00022692"/>
    </source>
</evidence>